<comment type="caution">
    <text evidence="7">The sequence shown here is derived from an EMBL/GenBank/DDBJ whole genome shotgun (WGS) entry which is preliminary data.</text>
</comment>
<evidence type="ECO:0000256" key="1">
    <source>
        <dbReference type="ARBA" id="ARBA00022723"/>
    </source>
</evidence>
<dbReference type="PANTHER" id="PTHR47660:SF2">
    <property type="entry name" value="TRANSCRIPTION FACTOR WITH C2H2 AND ZN(2)-CYS(6) DNA BINDING DOMAIN (EUROFUNG)"/>
    <property type="match status" value="1"/>
</dbReference>
<keyword evidence="3" id="KW-0805">Transcription regulation</keyword>
<dbReference type="Proteomes" id="UP000028545">
    <property type="component" value="Unassembled WGS sequence"/>
</dbReference>
<evidence type="ECO:0000256" key="4">
    <source>
        <dbReference type="ARBA" id="ARBA00023163"/>
    </source>
</evidence>
<feature type="region of interest" description="Disordered" evidence="6">
    <location>
        <begin position="30"/>
        <end position="84"/>
    </location>
</feature>
<dbReference type="OrthoDB" id="10018191at2759"/>
<organism evidence="7 8">
    <name type="scientific">Pseudallescheria apiosperma</name>
    <name type="common">Scedosporium apiospermum</name>
    <dbReference type="NCBI Taxonomy" id="563466"/>
    <lineage>
        <taxon>Eukaryota</taxon>
        <taxon>Fungi</taxon>
        <taxon>Dikarya</taxon>
        <taxon>Ascomycota</taxon>
        <taxon>Pezizomycotina</taxon>
        <taxon>Sordariomycetes</taxon>
        <taxon>Hypocreomycetidae</taxon>
        <taxon>Microascales</taxon>
        <taxon>Microascaceae</taxon>
        <taxon>Scedosporium</taxon>
    </lineage>
</organism>
<keyword evidence="5" id="KW-0539">Nucleus</keyword>
<evidence type="ECO:0000313" key="7">
    <source>
        <dbReference type="EMBL" id="KEZ46386.1"/>
    </source>
</evidence>
<dbReference type="RefSeq" id="XP_016646185.1">
    <property type="nucleotide sequence ID" value="XM_016783419.1"/>
</dbReference>
<proteinExistence type="predicted"/>
<keyword evidence="4" id="KW-0804">Transcription</keyword>
<evidence type="ECO:0008006" key="9">
    <source>
        <dbReference type="Google" id="ProtNLM"/>
    </source>
</evidence>
<dbReference type="AlphaFoldDB" id="A0A084GGC4"/>
<gene>
    <name evidence="7" type="ORF">SAPIO_CDS0703</name>
</gene>
<dbReference type="OMA" id="MWHFLNL"/>
<dbReference type="GO" id="GO:0046872">
    <property type="term" value="F:metal ion binding"/>
    <property type="evidence" value="ECO:0007669"/>
    <property type="project" value="UniProtKB-KW"/>
</dbReference>
<evidence type="ECO:0000256" key="2">
    <source>
        <dbReference type="ARBA" id="ARBA00022833"/>
    </source>
</evidence>
<dbReference type="HOGENOM" id="CLU_008999_1_1_1"/>
<dbReference type="CDD" id="cd12148">
    <property type="entry name" value="fungal_TF_MHR"/>
    <property type="match status" value="1"/>
</dbReference>
<name>A0A084GGC4_PSEDA</name>
<reference evidence="7 8" key="1">
    <citation type="journal article" date="2014" name="Genome Announc.">
        <title>Draft genome sequence of the pathogenic fungus Scedosporium apiospermum.</title>
        <authorList>
            <person name="Vandeputte P."/>
            <person name="Ghamrawi S."/>
            <person name="Rechenmann M."/>
            <person name="Iltis A."/>
            <person name="Giraud S."/>
            <person name="Fleury M."/>
            <person name="Thornton C."/>
            <person name="Delhaes L."/>
            <person name="Meyer W."/>
            <person name="Papon N."/>
            <person name="Bouchara J.P."/>
        </authorList>
    </citation>
    <scope>NUCLEOTIDE SEQUENCE [LARGE SCALE GENOMIC DNA]</scope>
    <source>
        <strain evidence="7 8">IHEM 14462</strain>
    </source>
</reference>
<protein>
    <recommendedName>
        <fullName evidence="9">Transcription factor domain-containing protein</fullName>
    </recommendedName>
</protein>
<dbReference type="GeneID" id="27718855"/>
<keyword evidence="8" id="KW-1185">Reference proteome</keyword>
<evidence type="ECO:0000256" key="3">
    <source>
        <dbReference type="ARBA" id="ARBA00023015"/>
    </source>
</evidence>
<evidence type="ECO:0000256" key="6">
    <source>
        <dbReference type="SAM" id="MobiDB-lite"/>
    </source>
</evidence>
<sequence>MPYVTTFSLIRVGVSDVLLRHVKVFHGQDNAANEGRNNQRIAVENSPNSLRGGQYPSNSSPGDESEIDVDDSEDDTSPAQETMPVHSLHLEDPPAAAGQMGTTDLDGLVAASMLQARKEGLNGSVNAALRPLLQVTHPNHPHTAPEPTATQDFVAPDLTTAPRDITSSNTGFRPHEPLFTTGGNLVPASFIIGNSYPSNLHLCQDIFDSFDNNINSPNFINFSTESGLASSVISSQISSKERASCIPLERFARVAGLWPNKRGSTAGHEATNIWAEVVEYKGDNILADTSIARSSPVPSIGKENESKWGLDEDKRQELIHELGSDLLSLNDGNNFERIVLAGRHREMLSPVSHAVLRTRELCDAYLSPHICDATPDRLEDLPGSYEMLARMLYNQTLSLAQLSGLFAMRSASPSIEDLLDRLRTQGEAQSQRQSDDALWKAWARTESLKRLIATMIATDAWWSYSLGEAPLIRTRTIQFEHPCSAELFQSSSARSWKRLVEDGSSIVSGSILIQMHEPSVRLSESQNVSPTGIIGLLSIIWIRILEVHHHAAKVDHRISNAPQIVFALEESGNVLSRMLDDIYRAYARFLGLKNPNCITMWHFLNLNLFSNLQVFELAAGRNGADSAHEALRNIAAWSHTWYARRACLHAAGIYTAMNRRRINDGTMFHSEVSIFAAALVLGLYVFMMGSSHDDDLSHQLGAGTDVEPYEFLNEADWPGLGGDGSASSSFSPSIAADDGQENAARRWVREGGVVSFSGVICEGGYNAAKMILLEFASLLEEVGKWDAKPLCRILRIMSDSLLDIEDQPDCI</sequence>
<accession>A0A084GGC4</accession>
<evidence type="ECO:0000256" key="5">
    <source>
        <dbReference type="ARBA" id="ARBA00023242"/>
    </source>
</evidence>
<dbReference type="PANTHER" id="PTHR47660">
    <property type="entry name" value="TRANSCRIPTION FACTOR WITH C2H2 AND ZN(2)-CYS(6) DNA BINDING DOMAIN (EUROFUNG)-RELATED-RELATED"/>
    <property type="match status" value="1"/>
</dbReference>
<dbReference type="EMBL" id="JOWA01000033">
    <property type="protein sequence ID" value="KEZ46386.1"/>
    <property type="molecule type" value="Genomic_DNA"/>
</dbReference>
<feature type="compositionally biased region" description="Polar residues" evidence="6">
    <location>
        <begin position="35"/>
        <end position="62"/>
    </location>
</feature>
<dbReference type="KEGG" id="sapo:SAPIO_CDS0703"/>
<keyword evidence="2" id="KW-0862">Zinc</keyword>
<dbReference type="VEuPathDB" id="FungiDB:SAPIO_CDS0703"/>
<keyword evidence="1" id="KW-0479">Metal-binding</keyword>
<feature type="compositionally biased region" description="Acidic residues" evidence="6">
    <location>
        <begin position="63"/>
        <end position="76"/>
    </location>
</feature>
<evidence type="ECO:0000313" key="8">
    <source>
        <dbReference type="Proteomes" id="UP000028545"/>
    </source>
</evidence>